<evidence type="ECO:0000313" key="2">
    <source>
        <dbReference type="Proteomes" id="UP000238348"/>
    </source>
</evidence>
<dbReference type="InterPro" id="IPR025533">
    <property type="entry name" value="DUF4419"/>
</dbReference>
<accession>A0A2L0ENZ4</accession>
<dbReference type="PANTHER" id="PTHR31252">
    <property type="entry name" value="DUF4419 DOMAIN-CONTAINING PROTEIN"/>
    <property type="match status" value="1"/>
</dbReference>
<dbReference type="PANTHER" id="PTHR31252:SF11">
    <property type="entry name" value="DUF4419 DOMAIN-CONTAINING PROTEIN"/>
    <property type="match status" value="1"/>
</dbReference>
<protein>
    <submittedName>
        <fullName evidence="1">Uncharacterized protein</fullName>
    </submittedName>
</protein>
<dbReference type="Pfam" id="PF14388">
    <property type="entry name" value="DUF4419"/>
    <property type="match status" value="1"/>
</dbReference>
<dbReference type="RefSeq" id="WP_104978721.1">
    <property type="nucleotide sequence ID" value="NZ_CP012673.1"/>
</dbReference>
<name>A0A2L0ENZ4_SORCE</name>
<proteinExistence type="predicted"/>
<dbReference type="Proteomes" id="UP000238348">
    <property type="component" value="Chromosome"/>
</dbReference>
<reference evidence="1 2" key="1">
    <citation type="submission" date="2015-09" db="EMBL/GenBank/DDBJ databases">
        <title>Sorangium comparison.</title>
        <authorList>
            <person name="Zaburannyi N."/>
            <person name="Bunk B."/>
            <person name="Overmann J."/>
            <person name="Mueller R."/>
        </authorList>
    </citation>
    <scope>NUCLEOTIDE SEQUENCE [LARGE SCALE GENOMIC DNA]</scope>
    <source>
        <strain evidence="1 2">So ce26</strain>
    </source>
</reference>
<dbReference type="OrthoDB" id="9806766at2"/>
<dbReference type="AlphaFoldDB" id="A0A2L0ENZ4"/>
<dbReference type="EMBL" id="CP012673">
    <property type="protein sequence ID" value="AUX41006.1"/>
    <property type="molecule type" value="Genomic_DNA"/>
</dbReference>
<evidence type="ECO:0000313" key="1">
    <source>
        <dbReference type="EMBL" id="AUX41006.1"/>
    </source>
</evidence>
<sequence length="370" mass="40993">MQVSTIAVADVQPATSPLPEFDSAAALQSLLVARVEAAFRHRLPLVGRTALHPLVQAAHTAYTQRYPLVLSPDVIWFCLARGFTLHLATNDAQRRRFLPEDHAFELHIDRPDFTLGGANPWPVVFPDFFSQISARIDRLWGLVTGNFSTTGPVERLSSALTVTTPFAPHFDGDPPFPGDMVHPERGIPRVYLLGTSDDWRWVRQRAAAFGAFGQERWVAALLPVLDQIAASSEGRPDTMFWRTFFRYEDPADELTGWIHVLFPYLRAWPNDYFAPNPFVGTWHDRWLVAETRSAPLGGLGNAQGPGLSEMPPGLTSTELCLVDQSRREHPLDLISGLIGVTQDPHSLALIPEFVWAVTDRAPGAAAEHAA</sequence>
<organism evidence="1 2">
    <name type="scientific">Sorangium cellulosum</name>
    <name type="common">Polyangium cellulosum</name>
    <dbReference type="NCBI Taxonomy" id="56"/>
    <lineage>
        <taxon>Bacteria</taxon>
        <taxon>Pseudomonadati</taxon>
        <taxon>Myxococcota</taxon>
        <taxon>Polyangia</taxon>
        <taxon>Polyangiales</taxon>
        <taxon>Polyangiaceae</taxon>
        <taxon>Sorangium</taxon>
    </lineage>
</organism>
<gene>
    <name evidence="1" type="ORF">SOCE26_024100</name>
</gene>